<dbReference type="PRINTS" id="PR00080">
    <property type="entry name" value="SDRFAMILY"/>
</dbReference>
<dbReference type="EMBL" id="CP041730">
    <property type="protein sequence ID" value="QDQ26607.1"/>
    <property type="molecule type" value="Genomic_DNA"/>
</dbReference>
<dbReference type="PANTHER" id="PTHR43639:SF1">
    <property type="entry name" value="SHORT-CHAIN DEHYDROGENASE_REDUCTASE FAMILY PROTEIN"/>
    <property type="match status" value="1"/>
</dbReference>
<dbReference type="InterPro" id="IPR002347">
    <property type="entry name" value="SDR_fam"/>
</dbReference>
<keyword evidence="2 3" id="KW-0560">Oxidoreductase</keyword>
<evidence type="ECO:0000256" key="2">
    <source>
        <dbReference type="ARBA" id="ARBA00023002"/>
    </source>
</evidence>
<dbReference type="Pfam" id="PF13561">
    <property type="entry name" value="adh_short_C2"/>
    <property type="match status" value="1"/>
</dbReference>
<gene>
    <name evidence="3" type="ORF">FNU76_09630</name>
</gene>
<dbReference type="Proteomes" id="UP000317550">
    <property type="component" value="Chromosome"/>
</dbReference>
<protein>
    <submittedName>
        <fullName evidence="3">Pteridine reductase</fullName>
        <ecNumber evidence="3">1.5.1.33</ecNumber>
    </submittedName>
</protein>
<dbReference type="EC" id="1.5.1.33" evidence="3"/>
<dbReference type="InterPro" id="IPR020904">
    <property type="entry name" value="Sc_DH/Rdtase_CS"/>
</dbReference>
<dbReference type="PRINTS" id="PR00081">
    <property type="entry name" value="GDHRDH"/>
</dbReference>
<dbReference type="InterPro" id="IPR036291">
    <property type="entry name" value="NAD(P)-bd_dom_sf"/>
</dbReference>
<dbReference type="PANTHER" id="PTHR43639">
    <property type="entry name" value="OXIDOREDUCTASE, SHORT-CHAIN DEHYDROGENASE/REDUCTASE FAMILY (AFU_ORTHOLOGUE AFUA_5G02870)"/>
    <property type="match status" value="1"/>
</dbReference>
<keyword evidence="4" id="KW-1185">Reference proteome</keyword>
<dbReference type="GO" id="GO:0047040">
    <property type="term" value="F:pteridine reductase activity"/>
    <property type="evidence" value="ECO:0007669"/>
    <property type="project" value="UniProtKB-EC"/>
</dbReference>
<evidence type="ECO:0000313" key="4">
    <source>
        <dbReference type="Proteomes" id="UP000317550"/>
    </source>
</evidence>
<dbReference type="PROSITE" id="PS00061">
    <property type="entry name" value="ADH_SHORT"/>
    <property type="match status" value="1"/>
</dbReference>
<dbReference type="OrthoDB" id="272646at2"/>
<sequence length="246" mass="26296">MQGKVVLVTGGAKRIGAAIVRQLHAAGANVMLHYRSAHTEARALAAELNLQRPNSVAITQADLLNIAGLPVLVQQTLAHFGRLDALVNNASSFFPTPVGDIDEHNWLDLMGSNLKAPLFLAQAAAPELKKQNGCIVSIADIHAERPMKGHVVYSIAKAGLVAMTRSLARELAPEVRVNAVAPGANIWPDGESVFDELARQRIAGTIPLKRVGEPDDLARTIVFLIKDAPYITGQVINVDGGRSVYL</sequence>
<dbReference type="AlphaFoldDB" id="A0A516SEL8"/>
<accession>A0A516SEL8</accession>
<dbReference type="SUPFAM" id="SSF51735">
    <property type="entry name" value="NAD(P)-binding Rossmann-fold domains"/>
    <property type="match status" value="1"/>
</dbReference>
<reference evidence="4" key="1">
    <citation type="submission" date="2019-07" db="EMBL/GenBank/DDBJ databases">
        <title>Chitinimonas sp. nov., isolated from Ny-Alesund, arctica soil.</title>
        <authorList>
            <person name="Xu Q."/>
            <person name="Peng F."/>
        </authorList>
    </citation>
    <scope>NUCLEOTIDE SEQUENCE [LARGE SCALE GENOMIC DNA]</scope>
    <source>
        <strain evidence="4">R3-44</strain>
    </source>
</reference>
<dbReference type="Gene3D" id="3.40.50.720">
    <property type="entry name" value="NAD(P)-binding Rossmann-like Domain"/>
    <property type="match status" value="1"/>
</dbReference>
<dbReference type="NCBIfam" id="NF006598">
    <property type="entry name" value="PRK09135.1"/>
    <property type="match status" value="1"/>
</dbReference>
<dbReference type="RefSeq" id="WP_144278001.1">
    <property type="nucleotide sequence ID" value="NZ_CP041730.1"/>
</dbReference>
<comment type="similarity">
    <text evidence="1">Belongs to the short-chain dehydrogenases/reductases (SDR) family.</text>
</comment>
<dbReference type="KEGG" id="cari:FNU76_09630"/>
<evidence type="ECO:0000313" key="3">
    <source>
        <dbReference type="EMBL" id="QDQ26607.1"/>
    </source>
</evidence>
<dbReference type="FunFam" id="3.40.50.720:FF:000084">
    <property type="entry name" value="Short-chain dehydrogenase reductase"/>
    <property type="match status" value="1"/>
</dbReference>
<organism evidence="3 4">
    <name type="scientific">Chitinimonas arctica</name>
    <dbReference type="NCBI Taxonomy" id="2594795"/>
    <lineage>
        <taxon>Bacteria</taxon>
        <taxon>Pseudomonadati</taxon>
        <taxon>Pseudomonadota</taxon>
        <taxon>Betaproteobacteria</taxon>
        <taxon>Neisseriales</taxon>
        <taxon>Chitinibacteraceae</taxon>
        <taxon>Chitinimonas</taxon>
    </lineage>
</organism>
<proteinExistence type="inferred from homology"/>
<name>A0A516SEL8_9NEIS</name>
<evidence type="ECO:0000256" key="1">
    <source>
        <dbReference type="ARBA" id="ARBA00006484"/>
    </source>
</evidence>